<organism evidence="5 6">
    <name type="scientific">Bombilactobacillus folatiphilus</name>
    <dbReference type="NCBI Taxonomy" id="2923362"/>
    <lineage>
        <taxon>Bacteria</taxon>
        <taxon>Bacillati</taxon>
        <taxon>Bacillota</taxon>
        <taxon>Bacilli</taxon>
        <taxon>Lactobacillales</taxon>
        <taxon>Lactobacillaceae</taxon>
        <taxon>Bombilactobacillus</taxon>
    </lineage>
</organism>
<dbReference type="InterPro" id="IPR015927">
    <property type="entry name" value="Peptidase_S24_S26A/B/C"/>
</dbReference>
<dbReference type="PROSITE" id="PS50943">
    <property type="entry name" value="HTH_CROC1"/>
    <property type="match status" value="1"/>
</dbReference>
<dbReference type="Gene3D" id="1.10.260.40">
    <property type="entry name" value="lambda repressor-like DNA-binding domains"/>
    <property type="match status" value="1"/>
</dbReference>
<evidence type="ECO:0000256" key="3">
    <source>
        <dbReference type="ARBA" id="ARBA00023163"/>
    </source>
</evidence>
<evidence type="ECO:0000313" key="6">
    <source>
        <dbReference type="Proteomes" id="UP000831495"/>
    </source>
</evidence>
<dbReference type="CDD" id="cd00093">
    <property type="entry name" value="HTH_XRE"/>
    <property type="match status" value="1"/>
</dbReference>
<dbReference type="PANTHER" id="PTHR40661">
    <property type="match status" value="1"/>
</dbReference>
<dbReference type="InterPro" id="IPR036286">
    <property type="entry name" value="LexA/Signal_pep-like_sf"/>
</dbReference>
<dbReference type="SUPFAM" id="SSF51306">
    <property type="entry name" value="LexA/Signal peptidase"/>
    <property type="match status" value="1"/>
</dbReference>
<accession>A0ABY4P7I0</accession>
<reference evidence="5" key="1">
    <citation type="journal article" date="2022" name="Int. J. Syst. Evol. Microbiol.">
        <title>Apilactobacillus apisilvae sp. nov., Nicolia spurrieriana gen. nov. sp. nov., Bombilactobacillus folatiphilus sp. nov. and Bombilactobacillus thymidiniphilus sp. nov., four new lactic acid bacterial isolates from stingless bees Tetragonula carbonaria and Austroplebeia australis.</title>
        <authorList>
            <person name="Oliphant S.A."/>
            <person name="Watson-Haigh N.S."/>
            <person name="Sumby K.M."/>
            <person name="Gardner J."/>
            <person name="Groom S."/>
            <person name="Jiranek V."/>
        </authorList>
    </citation>
    <scope>NUCLEOTIDE SEQUENCE</scope>
    <source>
        <strain evidence="5">SG4_D2</strain>
    </source>
</reference>
<evidence type="ECO:0000313" key="5">
    <source>
        <dbReference type="EMBL" id="UQS81551.1"/>
    </source>
</evidence>
<keyword evidence="2" id="KW-0238">DNA-binding</keyword>
<dbReference type="Pfam" id="PF00717">
    <property type="entry name" value="Peptidase_S24"/>
    <property type="match status" value="1"/>
</dbReference>
<dbReference type="PANTHER" id="PTHR40661:SF1">
    <property type="entry name" value="HTH CRO_C1-TYPE DOMAIN-CONTAINING PROTEIN"/>
    <property type="match status" value="1"/>
</dbReference>
<evidence type="ECO:0000256" key="1">
    <source>
        <dbReference type="ARBA" id="ARBA00023015"/>
    </source>
</evidence>
<dbReference type="Pfam" id="PF01381">
    <property type="entry name" value="HTH_3"/>
    <property type="match status" value="1"/>
</dbReference>
<protein>
    <submittedName>
        <fullName evidence="5">XRE family transcriptional regulator</fullName>
    </submittedName>
</protein>
<proteinExistence type="predicted"/>
<dbReference type="SUPFAM" id="SSF47413">
    <property type="entry name" value="lambda repressor-like DNA-binding domains"/>
    <property type="match status" value="1"/>
</dbReference>
<dbReference type="CDD" id="cd06462">
    <property type="entry name" value="Peptidase_S24_S26"/>
    <property type="match status" value="1"/>
</dbReference>
<evidence type="ECO:0000259" key="4">
    <source>
        <dbReference type="PROSITE" id="PS50943"/>
    </source>
</evidence>
<dbReference type="Proteomes" id="UP000831495">
    <property type="component" value="Chromosome"/>
</dbReference>
<dbReference type="InterPro" id="IPR010982">
    <property type="entry name" value="Lambda_DNA-bd_dom_sf"/>
</dbReference>
<gene>
    <name evidence="5" type="ORF">MOO45_04820</name>
</gene>
<feature type="domain" description="HTH cro/C1-type" evidence="4">
    <location>
        <begin position="10"/>
        <end position="64"/>
    </location>
</feature>
<dbReference type="InterPro" id="IPR001387">
    <property type="entry name" value="Cro/C1-type_HTH"/>
</dbReference>
<dbReference type="EMBL" id="CP093366">
    <property type="protein sequence ID" value="UQS81551.1"/>
    <property type="molecule type" value="Genomic_DNA"/>
</dbReference>
<dbReference type="Gene3D" id="2.10.109.10">
    <property type="entry name" value="Umud Fragment, subunit A"/>
    <property type="match status" value="1"/>
</dbReference>
<keyword evidence="6" id="KW-1185">Reference proteome</keyword>
<dbReference type="SMART" id="SM00530">
    <property type="entry name" value="HTH_XRE"/>
    <property type="match status" value="1"/>
</dbReference>
<name>A0ABY4P7I0_9LACO</name>
<dbReference type="RefSeq" id="WP_249513821.1">
    <property type="nucleotide sequence ID" value="NZ_CP093366.1"/>
</dbReference>
<evidence type="ECO:0000256" key="2">
    <source>
        <dbReference type="ARBA" id="ARBA00023125"/>
    </source>
</evidence>
<sequence length="219" mass="24982">MVKNVLGPIIKKLRIQQHLTQAQLSKLTGFSQNTISNHENQKRALSEQEIATYAHTFKVTPQFLYDLQQKDAHDPSQNHSYTYFDKGLSAGLPENVEALTKQQSKILNLPDLFLGKYAGQQDIFTIKVNGESMNRVLPNNALIAVKSVTEIAELHNNDLVVFKVNQELAVKRYFYDAIKQTIIFRPDSNDPRFHSLTYSLTDFDDVQIIGRVILCITQF</sequence>
<keyword evidence="3" id="KW-0804">Transcription</keyword>
<keyword evidence="1" id="KW-0805">Transcription regulation</keyword>